<accession>A0ABS0GBY3</accession>
<sequence>MHLPQASTTWRVTALGSVLLVLFAGAYIPEVGKLAWPWHFQLHFLAFMIVGGVISWTMSSIGWRWHTFIAVLIPLAHETCEIWGHSHGLETKDIAIDVVGSLAGVLLINLYQRMVKAQ</sequence>
<gene>
    <name evidence="2" type="ORF">I1A42_05035</name>
</gene>
<dbReference type="Proteomes" id="UP000597206">
    <property type="component" value="Unassembled WGS sequence"/>
</dbReference>
<protein>
    <recommendedName>
        <fullName evidence="4">VanZ-like domain-containing protein</fullName>
    </recommendedName>
</protein>
<keyword evidence="1" id="KW-0812">Transmembrane</keyword>
<evidence type="ECO:0000313" key="2">
    <source>
        <dbReference type="EMBL" id="MBF8999925.1"/>
    </source>
</evidence>
<comment type="caution">
    <text evidence="2">The sequence shown here is derived from an EMBL/GenBank/DDBJ whole genome shotgun (WGS) entry which is preliminary data.</text>
</comment>
<reference evidence="2 3" key="1">
    <citation type="submission" date="2020-11" db="EMBL/GenBank/DDBJ databases">
        <title>Vibrio nitrifigilis sp. nov., a marine nitrogen-fixing bacterium isolated from the lagoon sediment of an islet inside an atoll.</title>
        <authorList>
            <person name="Wang L.-T."/>
            <person name="Shieh W.Y."/>
        </authorList>
    </citation>
    <scope>NUCLEOTIDE SEQUENCE [LARGE SCALE GENOMIC DNA]</scope>
    <source>
        <strain evidence="2 3">NFV-1</strain>
    </source>
</reference>
<feature type="transmembrane region" description="Helical" evidence="1">
    <location>
        <begin position="40"/>
        <end position="58"/>
    </location>
</feature>
<evidence type="ECO:0008006" key="4">
    <source>
        <dbReference type="Google" id="ProtNLM"/>
    </source>
</evidence>
<organism evidence="2 3">
    <name type="scientific">Vibrio nitrifigilis</name>
    <dbReference type="NCBI Taxonomy" id="2789781"/>
    <lineage>
        <taxon>Bacteria</taxon>
        <taxon>Pseudomonadati</taxon>
        <taxon>Pseudomonadota</taxon>
        <taxon>Gammaproteobacteria</taxon>
        <taxon>Vibrionales</taxon>
        <taxon>Vibrionaceae</taxon>
        <taxon>Vibrio</taxon>
    </lineage>
</organism>
<keyword evidence="1" id="KW-1133">Transmembrane helix</keyword>
<dbReference type="EMBL" id="JADPMR010000001">
    <property type="protein sequence ID" value="MBF8999925.1"/>
    <property type="molecule type" value="Genomic_DNA"/>
</dbReference>
<keyword evidence="3" id="KW-1185">Reference proteome</keyword>
<evidence type="ECO:0000256" key="1">
    <source>
        <dbReference type="SAM" id="Phobius"/>
    </source>
</evidence>
<proteinExistence type="predicted"/>
<evidence type="ECO:0000313" key="3">
    <source>
        <dbReference type="Proteomes" id="UP000597206"/>
    </source>
</evidence>
<feature type="transmembrane region" description="Helical" evidence="1">
    <location>
        <begin position="12"/>
        <end position="28"/>
    </location>
</feature>
<keyword evidence="1" id="KW-0472">Membrane</keyword>
<name>A0ABS0GBY3_9VIBR</name>
<dbReference type="RefSeq" id="WP_196122822.1">
    <property type="nucleotide sequence ID" value="NZ_JADPMR010000001.1"/>
</dbReference>